<dbReference type="RefSeq" id="WP_015228171.1">
    <property type="nucleotide sequence ID" value="NC_019780.1"/>
</dbReference>
<keyword evidence="3" id="KW-1185">Reference proteome</keyword>
<evidence type="ECO:0000313" key="2">
    <source>
        <dbReference type="EMBL" id="AFZ49158.1"/>
    </source>
</evidence>
<feature type="region of interest" description="Disordered" evidence="1">
    <location>
        <begin position="172"/>
        <end position="200"/>
    </location>
</feature>
<evidence type="ECO:0000256" key="1">
    <source>
        <dbReference type="SAM" id="MobiDB-lite"/>
    </source>
</evidence>
<organism evidence="2 3">
    <name type="scientific">Dactylococcopsis salina (strain PCC 8305)</name>
    <name type="common">Myxobactron salinum</name>
    <dbReference type="NCBI Taxonomy" id="13035"/>
    <lineage>
        <taxon>Bacteria</taxon>
        <taxon>Bacillati</taxon>
        <taxon>Cyanobacteriota</taxon>
        <taxon>Cyanophyceae</taxon>
        <taxon>Nodosilineales</taxon>
        <taxon>Cymatolegaceae</taxon>
        <taxon>Dactylococcopsis</taxon>
    </lineage>
</organism>
<sequence length="200" mass="23238">MTIYIQDPEIRNQYRSTGIVRGLYVPSDTASCQGILMTRDGLFSAELFRRWWKPPHQELVWNCWAKTLHNEPSLHFILKGTYRDEEGKNIPPESILEDRFSIRGNLLFWNEDKENFGISIRPNKDAIRRFHPFFIEIKGKLVDPKPGAFWEVEAVRKGNELVLVEGKEVFPPFKKKKGKGKGKPSKNKKPQEEATPQDSQ</sequence>
<dbReference type="EMBL" id="CP003944">
    <property type="protein sequence ID" value="AFZ49158.1"/>
    <property type="molecule type" value="Genomic_DNA"/>
</dbReference>
<dbReference type="HOGENOM" id="CLU_1364317_0_0_3"/>
<dbReference type="AlphaFoldDB" id="K9YSS7"/>
<name>K9YSS7_DACS8</name>
<dbReference type="KEGG" id="dsl:Dacsa_0365"/>
<protein>
    <submittedName>
        <fullName evidence="2">Uncharacterized protein</fullName>
    </submittedName>
</protein>
<gene>
    <name evidence="2" type="ORF">Dacsa_0365</name>
</gene>
<dbReference type="STRING" id="13035.Dacsa_0365"/>
<feature type="compositionally biased region" description="Basic residues" evidence="1">
    <location>
        <begin position="173"/>
        <end position="188"/>
    </location>
</feature>
<accession>K9YSS7</accession>
<reference evidence="2" key="1">
    <citation type="submission" date="2012-04" db="EMBL/GenBank/DDBJ databases">
        <title>Finished genome of Dactylococcopsis salina PCC 8305.</title>
        <authorList>
            <consortium name="US DOE Joint Genome Institute"/>
            <person name="Gugger M."/>
            <person name="Coursin T."/>
            <person name="Rippka R."/>
            <person name="Tandeau De Marsac N."/>
            <person name="Huntemann M."/>
            <person name="Wei C.-L."/>
            <person name="Han J."/>
            <person name="Detter J.C."/>
            <person name="Han C."/>
            <person name="Tapia R."/>
            <person name="Daligault H."/>
            <person name="Chen A."/>
            <person name="Krypides N."/>
            <person name="Mavromatis K."/>
            <person name="Markowitz V."/>
            <person name="Szeto E."/>
            <person name="Ivanova N."/>
            <person name="Ovchinnikova G."/>
            <person name="Pagani I."/>
            <person name="Pati A."/>
            <person name="Goodwin L."/>
            <person name="Peters L."/>
            <person name="Pitluck S."/>
            <person name="Woyke T."/>
            <person name="Kerfeld C."/>
        </authorList>
    </citation>
    <scope>NUCLEOTIDE SEQUENCE [LARGE SCALE GENOMIC DNA]</scope>
    <source>
        <strain evidence="2">PCC 8305</strain>
    </source>
</reference>
<evidence type="ECO:0000313" key="3">
    <source>
        <dbReference type="Proteomes" id="UP000010482"/>
    </source>
</evidence>
<dbReference type="eggNOG" id="ENOG5034BYQ">
    <property type="taxonomic scope" value="Bacteria"/>
</dbReference>
<proteinExistence type="predicted"/>
<dbReference type="Proteomes" id="UP000010482">
    <property type="component" value="Chromosome"/>
</dbReference>